<dbReference type="OMA" id="LLANECT"/>
<dbReference type="InterPro" id="IPR041118">
    <property type="entry name" value="Rx_N"/>
</dbReference>
<evidence type="ECO:0000259" key="11">
    <source>
        <dbReference type="Pfam" id="PF23559"/>
    </source>
</evidence>
<dbReference type="InterPro" id="IPR055414">
    <property type="entry name" value="LRR_R13L4/SHOC2-like"/>
</dbReference>
<name>A0A1B6PHW3_SORBI</name>
<feature type="domain" description="NB-ARC" evidence="9">
    <location>
        <begin position="205"/>
        <end position="338"/>
    </location>
</feature>
<keyword evidence="4" id="KW-0547">Nucleotide-binding</keyword>
<dbReference type="Gene3D" id="1.10.10.10">
    <property type="entry name" value="Winged helix-like DNA-binding domain superfamily/Winged helix DNA-binding domain"/>
    <property type="match status" value="1"/>
</dbReference>
<dbReference type="Pfam" id="PF00931">
    <property type="entry name" value="NB-ARC"/>
    <property type="match status" value="1"/>
</dbReference>
<dbReference type="PANTHER" id="PTHR23155">
    <property type="entry name" value="DISEASE RESISTANCE PROTEIN RP"/>
    <property type="match status" value="1"/>
</dbReference>
<feature type="domain" description="Disease resistance protein winged helix" evidence="11">
    <location>
        <begin position="424"/>
        <end position="495"/>
    </location>
</feature>
<evidence type="ECO:0000259" key="9">
    <source>
        <dbReference type="Pfam" id="PF00931"/>
    </source>
</evidence>
<dbReference type="InterPro" id="IPR038005">
    <property type="entry name" value="RX-like_CC"/>
</dbReference>
<dbReference type="InParanoid" id="A0A1B6PHW3"/>
<gene>
    <name evidence="13" type="ORF">SORBI_3007G148100</name>
</gene>
<dbReference type="PRINTS" id="PR00364">
    <property type="entry name" value="DISEASERSIST"/>
</dbReference>
<dbReference type="InterPro" id="IPR002182">
    <property type="entry name" value="NB-ARC"/>
</dbReference>
<feature type="region of interest" description="Disordered" evidence="8">
    <location>
        <begin position="911"/>
        <end position="939"/>
    </location>
</feature>
<dbReference type="GO" id="GO:0042742">
    <property type="term" value="P:defense response to bacterium"/>
    <property type="evidence" value="ECO:0007669"/>
    <property type="project" value="UniProtKB-ARBA"/>
</dbReference>
<protein>
    <recommendedName>
        <fullName evidence="15">NB-ARC domain-containing protein</fullName>
    </recommendedName>
</protein>
<dbReference type="PANTHER" id="PTHR23155:SF1167">
    <property type="entry name" value="OS08G0412100 PROTEIN"/>
    <property type="match status" value="1"/>
</dbReference>
<dbReference type="InterPro" id="IPR001611">
    <property type="entry name" value="Leu-rich_rpt"/>
</dbReference>
<dbReference type="EMBL" id="CM000766">
    <property type="protein sequence ID" value="KXG25270.1"/>
    <property type="molecule type" value="Genomic_DNA"/>
</dbReference>
<evidence type="ECO:0000256" key="3">
    <source>
        <dbReference type="ARBA" id="ARBA00022737"/>
    </source>
</evidence>
<dbReference type="Gene3D" id="1.10.8.430">
    <property type="entry name" value="Helical domain of apoptotic protease-activating factors"/>
    <property type="match status" value="1"/>
</dbReference>
<dbReference type="FunFam" id="1.10.10.10:FF:000322">
    <property type="entry name" value="Probable disease resistance protein At1g63360"/>
    <property type="match status" value="1"/>
</dbReference>
<evidence type="ECO:0000256" key="1">
    <source>
        <dbReference type="ARBA" id="ARBA00008894"/>
    </source>
</evidence>
<evidence type="ECO:0008006" key="15">
    <source>
        <dbReference type="Google" id="ProtNLM"/>
    </source>
</evidence>
<dbReference type="Gene3D" id="3.80.10.10">
    <property type="entry name" value="Ribonuclease Inhibitor"/>
    <property type="match status" value="1"/>
</dbReference>
<comment type="similarity">
    <text evidence="1">Belongs to the disease resistance NB-LRR family.</text>
</comment>
<dbReference type="InterPro" id="IPR027417">
    <property type="entry name" value="P-loop_NTPase"/>
</dbReference>
<reference evidence="13 14" key="1">
    <citation type="journal article" date="2009" name="Nature">
        <title>The Sorghum bicolor genome and the diversification of grasses.</title>
        <authorList>
            <person name="Paterson A.H."/>
            <person name="Bowers J.E."/>
            <person name="Bruggmann R."/>
            <person name="Dubchak I."/>
            <person name="Grimwood J."/>
            <person name="Gundlach H."/>
            <person name="Haberer G."/>
            <person name="Hellsten U."/>
            <person name="Mitros T."/>
            <person name="Poliakov A."/>
            <person name="Schmutz J."/>
            <person name="Spannagl M."/>
            <person name="Tang H."/>
            <person name="Wang X."/>
            <person name="Wicker T."/>
            <person name="Bharti A.K."/>
            <person name="Chapman J."/>
            <person name="Feltus F.A."/>
            <person name="Gowik U."/>
            <person name="Grigoriev I.V."/>
            <person name="Lyons E."/>
            <person name="Maher C.A."/>
            <person name="Martis M."/>
            <person name="Narechania A."/>
            <person name="Otillar R.P."/>
            <person name="Penning B.W."/>
            <person name="Salamov A.A."/>
            <person name="Wang Y."/>
            <person name="Zhang L."/>
            <person name="Carpita N.C."/>
            <person name="Freeling M."/>
            <person name="Gingle A.R."/>
            <person name="Hash C.T."/>
            <person name="Keller B."/>
            <person name="Klein P."/>
            <person name="Kresovich S."/>
            <person name="McCann M.C."/>
            <person name="Ming R."/>
            <person name="Peterson D.G."/>
            <person name="Mehboob-ur-Rahman"/>
            <person name="Ware D."/>
            <person name="Westhoff P."/>
            <person name="Mayer K.F."/>
            <person name="Messing J."/>
            <person name="Rokhsar D.S."/>
        </authorList>
    </citation>
    <scope>NUCLEOTIDE SEQUENCE [LARGE SCALE GENOMIC DNA]</scope>
    <source>
        <strain evidence="14">cv. BTx623</strain>
    </source>
</reference>
<dbReference type="STRING" id="4558.A0A1B6PHW3"/>
<dbReference type="InterPro" id="IPR042197">
    <property type="entry name" value="Apaf_helical"/>
</dbReference>
<dbReference type="GO" id="GO:0009626">
    <property type="term" value="P:plant-type hypersensitive response"/>
    <property type="evidence" value="ECO:0007669"/>
    <property type="project" value="UniProtKB-ARBA"/>
</dbReference>
<evidence type="ECO:0000256" key="5">
    <source>
        <dbReference type="ARBA" id="ARBA00022821"/>
    </source>
</evidence>
<dbReference type="SUPFAM" id="SSF52058">
    <property type="entry name" value="L domain-like"/>
    <property type="match status" value="1"/>
</dbReference>
<reference evidence="14" key="2">
    <citation type="journal article" date="2018" name="Plant J.">
        <title>The Sorghum bicolor reference genome: improved assembly, gene annotations, a transcriptome atlas, and signatures of genome organization.</title>
        <authorList>
            <person name="McCormick R.F."/>
            <person name="Truong S.K."/>
            <person name="Sreedasyam A."/>
            <person name="Jenkins J."/>
            <person name="Shu S."/>
            <person name="Sims D."/>
            <person name="Kennedy M."/>
            <person name="Amirebrahimi M."/>
            <person name="Weers B.D."/>
            <person name="McKinley B."/>
            <person name="Mattison A."/>
            <person name="Morishige D.T."/>
            <person name="Grimwood J."/>
            <person name="Schmutz J."/>
            <person name="Mullet J.E."/>
        </authorList>
    </citation>
    <scope>NUCLEOTIDE SEQUENCE [LARGE SCALE GENOMIC DNA]</scope>
    <source>
        <strain evidence="14">cv. BTx623</strain>
    </source>
</reference>
<keyword evidence="6 7" id="KW-0175">Coiled coil</keyword>
<evidence type="ECO:0000313" key="14">
    <source>
        <dbReference type="Proteomes" id="UP000000768"/>
    </source>
</evidence>
<evidence type="ECO:0000256" key="2">
    <source>
        <dbReference type="ARBA" id="ARBA00022614"/>
    </source>
</evidence>
<evidence type="ECO:0000259" key="12">
    <source>
        <dbReference type="Pfam" id="PF23598"/>
    </source>
</evidence>
<feature type="domain" description="Disease resistance R13L4/SHOC-2-like LRR" evidence="12">
    <location>
        <begin position="545"/>
        <end position="908"/>
    </location>
</feature>
<evidence type="ECO:0000256" key="4">
    <source>
        <dbReference type="ARBA" id="ARBA00022741"/>
    </source>
</evidence>
<evidence type="ECO:0000259" key="10">
    <source>
        <dbReference type="Pfam" id="PF18052"/>
    </source>
</evidence>
<keyword evidence="5" id="KW-0611">Plant defense</keyword>
<accession>A0A1B6PHW3</accession>
<keyword evidence="2" id="KW-0433">Leucine-rich repeat</keyword>
<dbReference type="GO" id="GO:0043531">
    <property type="term" value="F:ADP binding"/>
    <property type="evidence" value="ECO:0007669"/>
    <property type="project" value="InterPro"/>
</dbReference>
<organism evidence="13 14">
    <name type="scientific">Sorghum bicolor</name>
    <name type="common">Sorghum</name>
    <name type="synonym">Sorghum vulgare</name>
    <dbReference type="NCBI Taxonomy" id="4558"/>
    <lineage>
        <taxon>Eukaryota</taxon>
        <taxon>Viridiplantae</taxon>
        <taxon>Streptophyta</taxon>
        <taxon>Embryophyta</taxon>
        <taxon>Tracheophyta</taxon>
        <taxon>Spermatophyta</taxon>
        <taxon>Magnoliopsida</taxon>
        <taxon>Liliopsida</taxon>
        <taxon>Poales</taxon>
        <taxon>Poaceae</taxon>
        <taxon>PACMAD clade</taxon>
        <taxon>Panicoideae</taxon>
        <taxon>Andropogonodae</taxon>
        <taxon>Andropogoneae</taxon>
        <taxon>Sorghinae</taxon>
        <taxon>Sorghum</taxon>
    </lineage>
</organism>
<dbReference type="InterPro" id="IPR036388">
    <property type="entry name" value="WH-like_DNA-bd_sf"/>
</dbReference>
<dbReference type="InterPro" id="IPR032675">
    <property type="entry name" value="LRR_dom_sf"/>
</dbReference>
<dbReference type="InterPro" id="IPR044974">
    <property type="entry name" value="Disease_R_plants"/>
</dbReference>
<keyword evidence="14" id="KW-1185">Reference proteome</keyword>
<dbReference type="Gramene" id="KXG25270">
    <property type="protein sequence ID" value="KXG25270"/>
    <property type="gene ID" value="SORBI_3007G148100"/>
</dbReference>
<dbReference type="eggNOG" id="KOG4658">
    <property type="taxonomic scope" value="Eukaryota"/>
</dbReference>
<feature type="domain" description="Disease resistance N-terminal" evidence="10">
    <location>
        <begin position="10"/>
        <end position="98"/>
    </location>
</feature>
<sequence length="939" mass="107125">MEVVSASHGVLGPLLGKLTALLANECTRLKSVRREIRSLRSELTSMQAAVQKYSMLQDPDVQAKAWISLVRELAYDTEDVIDKFIHQLGDGGHQSQSGFKEFFRKTIRGFKTLGSRHGIASQIDDLKVRVKEVKELKNSYKLDDTARSTYEHSAVDPRLSALFVEETHLVGIDGPRDDLINWLTEEENSSAKHRRVLSIVGGQSQDPRHFDCHAFVSVSQQPNVKKIMKDVISQVPCKKDFTEDIDTWDEKKFIGKLRELLQDKRYLIIIDDIWSILAWDAIKYAFPENNFSSRIIATTRIVDVARSCCLGGNDRMYEMEALSDLHSKKLFFKRTFGSEDCCPDVLKEVSNEILKKCGGLPLAIISISSLLAHKPFKDEWEKVRRSIGSALDKNRSLEGMNSILCLSYNDLPTNLKTCLLYLSIFPEDYVIERERLVRRWIAEGFICEERGLSKQEVAENNFYELINKSMVQPVDVGYDGKARACQVHDMMLELIISKSIEDNFISLVGHGQTDLVNRDGPIRRLSVQHIDRELISVLENQDLSHVRSLTVITSSCIKHLFAKFETLRVLDFEDCDNLQEYDMNGIDKLFQLKYLNLRNTYISELPSGIVRLYDLETLDLRDNFIEELPSRIVQLTKLQYLLVRRGRYRSNRTKIPDGIANMNNLRVITGFNITNSSLGAVEELGNLTNLAMLHLQLDGSGSEKYKRHEEMLLSSLCKLGSYKLQSLWIVSHDSTPLQFLDSWSPLPSCLQRFRMTTSYYLPKMPKWIAPALASLAYLNINLVKATEENLRILGEMPALISLLLTFRTNQEERRHIRGHGFPCLKELYIAANLLFEEGALPKLEKLDLPFVVPWAKSYGFYLGIGHLPCLKHATIYLRNDGDASSSGNRATAAAIRNEANPHSNHPRLIIFGEIKENEEDSDTNEEEFEKENDTNEEES</sequence>
<feature type="compositionally biased region" description="Acidic residues" evidence="8">
    <location>
        <begin position="916"/>
        <end position="939"/>
    </location>
</feature>
<dbReference type="AlphaFoldDB" id="A0A1B6PHW3"/>
<evidence type="ECO:0000256" key="8">
    <source>
        <dbReference type="SAM" id="MobiDB-lite"/>
    </source>
</evidence>
<evidence type="ECO:0000256" key="6">
    <source>
        <dbReference type="ARBA" id="ARBA00023054"/>
    </source>
</evidence>
<dbReference type="GO" id="GO:0002758">
    <property type="term" value="P:innate immune response-activating signaling pathway"/>
    <property type="evidence" value="ECO:0007669"/>
    <property type="project" value="UniProtKB-ARBA"/>
</dbReference>
<dbReference type="InterPro" id="IPR058922">
    <property type="entry name" value="WHD_DRP"/>
</dbReference>
<dbReference type="Gene3D" id="1.20.5.4130">
    <property type="match status" value="1"/>
</dbReference>
<proteinExistence type="inferred from homology"/>
<keyword evidence="3" id="KW-0677">Repeat</keyword>
<dbReference type="PROSITE" id="PS51450">
    <property type="entry name" value="LRR"/>
    <property type="match status" value="1"/>
</dbReference>
<dbReference type="Proteomes" id="UP000000768">
    <property type="component" value="Chromosome 7"/>
</dbReference>
<dbReference type="CDD" id="cd14798">
    <property type="entry name" value="RX-CC_like"/>
    <property type="match status" value="1"/>
</dbReference>
<dbReference type="SUPFAM" id="SSF52540">
    <property type="entry name" value="P-loop containing nucleoside triphosphate hydrolases"/>
    <property type="match status" value="1"/>
</dbReference>
<dbReference type="Pfam" id="PF18052">
    <property type="entry name" value="Rx_N"/>
    <property type="match status" value="1"/>
</dbReference>
<dbReference type="Pfam" id="PF23598">
    <property type="entry name" value="LRR_14"/>
    <property type="match status" value="1"/>
</dbReference>
<evidence type="ECO:0000256" key="7">
    <source>
        <dbReference type="SAM" id="Coils"/>
    </source>
</evidence>
<evidence type="ECO:0000313" key="13">
    <source>
        <dbReference type="EMBL" id="KXG25270.1"/>
    </source>
</evidence>
<dbReference type="Pfam" id="PF23559">
    <property type="entry name" value="WHD_DRP"/>
    <property type="match status" value="1"/>
</dbReference>
<dbReference type="ExpressionAtlas" id="A0A1B6PHW3">
    <property type="expression patterns" value="baseline and differential"/>
</dbReference>
<dbReference type="Gene3D" id="3.40.50.300">
    <property type="entry name" value="P-loop containing nucleotide triphosphate hydrolases"/>
    <property type="match status" value="1"/>
</dbReference>
<feature type="coiled-coil region" evidence="7">
    <location>
        <begin position="22"/>
        <end position="49"/>
    </location>
</feature>